<feature type="region of interest" description="Disordered" evidence="1">
    <location>
        <begin position="1"/>
        <end position="45"/>
    </location>
</feature>
<dbReference type="Proteomes" id="UP000016800">
    <property type="component" value="Chromosome VIII"/>
</dbReference>
<evidence type="ECO:0000259" key="2">
    <source>
        <dbReference type="Pfam" id="PF12621"/>
    </source>
</evidence>
<reference evidence="4" key="1">
    <citation type="journal article" date="2013" name="PLoS Pathog.">
        <title>Deciphering the cryptic genome: genome-wide analyses of the rice pathogen Fusarium fujikuroi reveal complex regulation of secondary metabolism and novel metabolites.</title>
        <authorList>
            <person name="Wiemann P."/>
            <person name="Sieber C.M."/>
            <person name="von Bargen K.W."/>
            <person name="Studt L."/>
            <person name="Niehaus E.M."/>
            <person name="Espino J.J."/>
            <person name="Huss K."/>
            <person name="Michielse C.B."/>
            <person name="Albermann S."/>
            <person name="Wagner D."/>
            <person name="Bergner S.V."/>
            <person name="Connolly L.R."/>
            <person name="Fischer A."/>
            <person name="Reuter G."/>
            <person name="Kleigrewe K."/>
            <person name="Bald T."/>
            <person name="Wingfield B.D."/>
            <person name="Ophir R."/>
            <person name="Freeman S."/>
            <person name="Hippler M."/>
            <person name="Smith K.M."/>
            <person name="Brown D.W."/>
            <person name="Proctor R.H."/>
            <person name="Munsterkotter M."/>
            <person name="Freitag M."/>
            <person name="Humpf H.U."/>
            <person name="Guldener U."/>
            <person name="Tudzynski B."/>
        </authorList>
    </citation>
    <scope>NUCLEOTIDE SEQUENCE [LARGE SCALE GENOMIC DNA]</scope>
    <source>
        <strain evidence="4">CBS 195.34 / IMI 58289 / NRRL A-6831</strain>
    </source>
</reference>
<proteinExistence type="predicted"/>
<evidence type="ECO:0000256" key="1">
    <source>
        <dbReference type="SAM" id="MobiDB-lite"/>
    </source>
</evidence>
<protein>
    <recommendedName>
        <fullName evidence="2">10TM putative phosphate transporter extracellular tail domain-containing protein</fullName>
    </recommendedName>
</protein>
<accession>S0EDX0</accession>
<evidence type="ECO:0000313" key="4">
    <source>
        <dbReference type="Proteomes" id="UP000016800"/>
    </source>
</evidence>
<keyword evidence="4" id="KW-1185">Reference proteome</keyword>
<dbReference type="AlphaFoldDB" id="S0EDX0"/>
<dbReference type="Pfam" id="PF12621">
    <property type="entry name" value="PHM7_ext"/>
    <property type="match status" value="1"/>
</dbReference>
<feature type="domain" description="10TM putative phosphate transporter extracellular tail" evidence="2">
    <location>
        <begin position="91"/>
        <end position="154"/>
    </location>
</feature>
<gene>
    <name evidence="3" type="ORF">FFUJ_13978</name>
</gene>
<dbReference type="HOGENOM" id="CLU_1532684_0_0_1"/>
<sequence length="175" mass="19888">MSPRIDSFSTLDHDGASKRLQPGEDTVAGGMDQYGSSNVATSTGSLRDLRPSTFNKCLWNTGKKAKHRMCGSWFRTAAFEDFQYDVSPYHTEDEFMALYGSSCYQPPETWLTKPTLWLPEDSAIGNCLEAPDIEEPLSISHDGAQVDEKRRVKFDLELAPFRDDLLFYRHFHLIL</sequence>
<dbReference type="EMBL" id="HF679030">
    <property type="protein sequence ID" value="CCT72027.1"/>
    <property type="molecule type" value="Genomic_DNA"/>
</dbReference>
<dbReference type="GeneID" id="35407432"/>
<evidence type="ECO:0000313" key="3">
    <source>
        <dbReference type="EMBL" id="CCT72027.1"/>
    </source>
</evidence>
<organism evidence="3 4">
    <name type="scientific">Gibberella fujikuroi (strain CBS 195.34 / IMI 58289 / NRRL A-6831)</name>
    <name type="common">Bakanae and foot rot disease fungus</name>
    <name type="synonym">Fusarium fujikuroi</name>
    <dbReference type="NCBI Taxonomy" id="1279085"/>
    <lineage>
        <taxon>Eukaryota</taxon>
        <taxon>Fungi</taxon>
        <taxon>Dikarya</taxon>
        <taxon>Ascomycota</taxon>
        <taxon>Pezizomycotina</taxon>
        <taxon>Sordariomycetes</taxon>
        <taxon>Hypocreomycetidae</taxon>
        <taxon>Hypocreales</taxon>
        <taxon>Nectriaceae</taxon>
        <taxon>Fusarium</taxon>
        <taxon>Fusarium fujikuroi species complex</taxon>
    </lineage>
</organism>
<dbReference type="InterPro" id="IPR022257">
    <property type="entry name" value="PHM7_ext"/>
</dbReference>
<name>S0EDX0_GIBF5</name>
<dbReference type="RefSeq" id="XP_023434105.1">
    <property type="nucleotide sequence ID" value="XM_023581400.1"/>
</dbReference>
<feature type="compositionally biased region" description="Polar residues" evidence="1">
    <location>
        <begin position="34"/>
        <end position="45"/>
    </location>
</feature>
<dbReference type="VEuPathDB" id="FungiDB:FFUJ_13978"/>